<evidence type="ECO:0000259" key="4">
    <source>
        <dbReference type="Pfam" id="PF08593"/>
    </source>
</evidence>
<dbReference type="Pfam" id="PF08593">
    <property type="entry name" value="Mug135_C"/>
    <property type="match status" value="1"/>
</dbReference>
<sequence length="288" mass="34183">MNMDSHLQEDLSTNNENLYTNELGIPPPRQENITELSRYLIDLRGAVNEKSYLFQRHELEQGFERITLRTREMNFEKDYLYSNLRALEQINLVERRLNHYKSLEESNNSQPPQWFINFFNDPNVGFLALKREMVSLETRQIQRLEALETRQIQRLEALETRQIQRLEALEVRQNQRSDVIEESLRSIDQKLSKQEYRYYRLHNIQLRSLGKSIDVVPFVNGQEPDFDLPQIHSIEDIENLTKDQCTRYLDGYGIQYGPNETIKLKERLRNAVGLESLGDNEFLLSGFR</sequence>
<feature type="domain" description="Mug135-like C-terminal" evidence="4">
    <location>
        <begin position="202"/>
        <end position="274"/>
    </location>
</feature>
<dbReference type="KEGG" id="som:SOMG_00451"/>
<comment type="similarity">
    <text evidence="1">Belongs to the UPF0612 family.</text>
</comment>
<dbReference type="Proteomes" id="UP001212411">
    <property type="component" value="Chromosome 1"/>
</dbReference>
<organism evidence="5 6">
    <name type="scientific">Schizosaccharomyces osmophilus</name>
    <dbReference type="NCBI Taxonomy" id="2545709"/>
    <lineage>
        <taxon>Eukaryota</taxon>
        <taxon>Fungi</taxon>
        <taxon>Dikarya</taxon>
        <taxon>Ascomycota</taxon>
        <taxon>Taphrinomycotina</taxon>
        <taxon>Schizosaccharomycetes</taxon>
        <taxon>Schizosaccharomycetales</taxon>
        <taxon>Schizosaccharomycetaceae</taxon>
        <taxon>Schizosaccharomyces</taxon>
    </lineage>
</organism>
<feature type="compositionally biased region" description="Polar residues" evidence="3">
    <location>
        <begin position="10"/>
        <end position="20"/>
    </location>
</feature>
<dbReference type="GeneID" id="80873934"/>
<accession>A0AAF0ASD2</accession>
<reference evidence="5 6" key="1">
    <citation type="journal article" date="2023" name="G3 (Bethesda)">
        <title>A high-quality reference genome for the fission yeast Schizosaccharomyces osmophilus.</title>
        <authorList>
            <person name="Jia G.S."/>
            <person name="Zhang W.C."/>
            <person name="Liang Y."/>
            <person name="Liu X.H."/>
            <person name="Rhind N."/>
            <person name="Pidoux A."/>
            <person name="Brysch-Herzberg M."/>
            <person name="Du L.L."/>
        </authorList>
    </citation>
    <scope>NUCLEOTIDE SEQUENCE [LARGE SCALE GENOMIC DNA]</scope>
    <source>
        <strain evidence="5 6">CBS 15793</strain>
    </source>
</reference>
<dbReference type="InterPro" id="IPR013902">
    <property type="entry name" value="Mug135-like_C"/>
</dbReference>
<keyword evidence="6" id="KW-1185">Reference proteome</keyword>
<gene>
    <name evidence="5" type="ORF">SOMG_00451</name>
</gene>
<evidence type="ECO:0000256" key="1">
    <source>
        <dbReference type="ARBA" id="ARBA00005788"/>
    </source>
</evidence>
<dbReference type="RefSeq" id="XP_056035164.1">
    <property type="nucleotide sequence ID" value="XM_056179245.1"/>
</dbReference>
<keyword evidence="2" id="KW-0175">Coiled coil</keyword>
<feature type="region of interest" description="Disordered" evidence="3">
    <location>
        <begin position="1"/>
        <end position="26"/>
    </location>
</feature>
<dbReference type="AlphaFoldDB" id="A0AAF0ASD2"/>
<feature type="coiled-coil region" evidence="2">
    <location>
        <begin position="141"/>
        <end position="172"/>
    </location>
</feature>
<evidence type="ECO:0000313" key="6">
    <source>
        <dbReference type="Proteomes" id="UP001212411"/>
    </source>
</evidence>
<dbReference type="EMBL" id="CP115611">
    <property type="protein sequence ID" value="WBW70921.1"/>
    <property type="molecule type" value="Genomic_DNA"/>
</dbReference>
<evidence type="ECO:0000256" key="2">
    <source>
        <dbReference type="SAM" id="Coils"/>
    </source>
</evidence>
<protein>
    <submittedName>
        <fullName evidence="5">Meiotic expression up-regulated protein</fullName>
    </submittedName>
</protein>
<name>A0AAF0ASD2_9SCHI</name>
<evidence type="ECO:0000256" key="3">
    <source>
        <dbReference type="SAM" id="MobiDB-lite"/>
    </source>
</evidence>
<proteinExistence type="inferred from homology"/>
<evidence type="ECO:0000313" key="5">
    <source>
        <dbReference type="EMBL" id="WBW70921.1"/>
    </source>
</evidence>